<proteinExistence type="predicted"/>
<name>A0A2H1WLY1_SPOFR</name>
<sequence>MKGWLSTRFDVGQRDPYVFTFPSCYMWAGQVMVRWFSTFGRRITYGHSALISRAFEIGESNGNVHVNTRTTRGVTNALQTFWGRKRKRTDRSPDGKQSPPPIDTRNIRGVISALPFGVRNLKDVGESGIVKGGNWASGNLTHRTKHNASVVSRRFSVRPCCHSGRAVPFVPKHGSAKLKVAYLPIVQLNMFYNTGRSQK</sequence>
<evidence type="ECO:0000256" key="1">
    <source>
        <dbReference type="SAM" id="MobiDB-lite"/>
    </source>
</evidence>
<feature type="region of interest" description="Disordered" evidence="1">
    <location>
        <begin position="83"/>
        <end position="106"/>
    </location>
</feature>
<evidence type="ECO:0000313" key="2">
    <source>
        <dbReference type="EMBL" id="SOQ53444.1"/>
    </source>
</evidence>
<protein>
    <submittedName>
        <fullName evidence="2">SFRICE_028906</fullName>
    </submittedName>
</protein>
<dbReference type="EMBL" id="ODYU01009190">
    <property type="protein sequence ID" value="SOQ53444.1"/>
    <property type="molecule type" value="Genomic_DNA"/>
</dbReference>
<accession>A0A2H1WLY1</accession>
<dbReference type="AlphaFoldDB" id="A0A2H1WLY1"/>
<gene>
    <name evidence="2" type="ORF">SFRICE_028906</name>
</gene>
<organism evidence="2">
    <name type="scientific">Spodoptera frugiperda</name>
    <name type="common">Fall armyworm</name>
    <dbReference type="NCBI Taxonomy" id="7108"/>
    <lineage>
        <taxon>Eukaryota</taxon>
        <taxon>Metazoa</taxon>
        <taxon>Ecdysozoa</taxon>
        <taxon>Arthropoda</taxon>
        <taxon>Hexapoda</taxon>
        <taxon>Insecta</taxon>
        <taxon>Pterygota</taxon>
        <taxon>Neoptera</taxon>
        <taxon>Endopterygota</taxon>
        <taxon>Lepidoptera</taxon>
        <taxon>Glossata</taxon>
        <taxon>Ditrysia</taxon>
        <taxon>Noctuoidea</taxon>
        <taxon>Noctuidae</taxon>
        <taxon>Amphipyrinae</taxon>
        <taxon>Spodoptera</taxon>
    </lineage>
</organism>
<reference evidence="2" key="1">
    <citation type="submission" date="2016-07" db="EMBL/GenBank/DDBJ databases">
        <authorList>
            <person name="Bretaudeau A."/>
        </authorList>
    </citation>
    <scope>NUCLEOTIDE SEQUENCE</scope>
    <source>
        <strain evidence="2">Rice</strain>
        <tissue evidence="2">Whole body</tissue>
    </source>
</reference>